<dbReference type="InterPro" id="IPR037523">
    <property type="entry name" value="VOC_core"/>
</dbReference>
<feature type="domain" description="VOC" evidence="2">
    <location>
        <begin position="10"/>
        <end position="132"/>
    </location>
</feature>
<dbReference type="EMBL" id="VDCQ01000001">
    <property type="protein sequence ID" value="TNJ68343.1"/>
    <property type="molecule type" value="Genomic_DNA"/>
</dbReference>
<keyword evidence="3" id="KW-0808">Transferase</keyword>
<dbReference type="Proteomes" id="UP000307943">
    <property type="component" value="Unassembled WGS sequence"/>
</dbReference>
<dbReference type="SUPFAM" id="SSF54593">
    <property type="entry name" value="Glyoxalase/Bleomycin resistance protein/Dihydroxybiphenyl dioxygenase"/>
    <property type="match status" value="1"/>
</dbReference>
<feature type="domain" description="N-acetyltransferase" evidence="1">
    <location>
        <begin position="162"/>
        <end position="316"/>
    </location>
</feature>
<dbReference type="PROSITE" id="PS51819">
    <property type="entry name" value="VOC"/>
    <property type="match status" value="1"/>
</dbReference>
<sequence length="319" mass="36166">MGDRAVERIGVQSVVLGIPVPGDDYDRAIEWYVDVLGCELVWKMGIAQVRLPSGQKLLIFSPEDDSESIWFVGNEKDHPGFSVQFVTPDIRKLREKLIDSGARAGEVLKGGGGGLDMKFQDPFGNRYWAIENPKPGSVPAALRDREDRKSLFKEEMVGSERIRLRLTEQTDLDFVLEVESAEENRAYIGQWTTEQHSDAVGSPDLAHLIVTDRHTGERIGYVMLNGLNKHSQSIELKRLVIVSKGEGYGTDVLEVVKKLAFAHWNVRRLWLDVRTENVRAERLYASLGFRQEGILRDCEFVDGRFVSLQIMSMLRDEYV</sequence>
<evidence type="ECO:0000259" key="1">
    <source>
        <dbReference type="PROSITE" id="PS51186"/>
    </source>
</evidence>
<dbReference type="AlphaFoldDB" id="A0A5C4TGY6"/>
<dbReference type="PANTHER" id="PTHR43415">
    <property type="entry name" value="SPERMIDINE N(1)-ACETYLTRANSFERASE"/>
    <property type="match status" value="1"/>
</dbReference>
<dbReference type="Gene3D" id="3.10.180.10">
    <property type="entry name" value="2,3-Dihydroxybiphenyl 1,2-Dioxygenase, domain 1"/>
    <property type="match status" value="1"/>
</dbReference>
<dbReference type="Pfam" id="PF13302">
    <property type="entry name" value="Acetyltransf_3"/>
    <property type="match status" value="1"/>
</dbReference>
<evidence type="ECO:0000259" key="2">
    <source>
        <dbReference type="PROSITE" id="PS51819"/>
    </source>
</evidence>
<dbReference type="InterPro" id="IPR016181">
    <property type="entry name" value="Acyl_CoA_acyltransferase"/>
</dbReference>
<accession>A0A5C4TGY6</accession>
<protein>
    <submittedName>
        <fullName evidence="3">GNAT family N-acetyltransferase</fullName>
    </submittedName>
</protein>
<organism evidence="3 4">
    <name type="scientific">Paenibacillus hemerocallicola</name>
    <dbReference type="NCBI Taxonomy" id="1172614"/>
    <lineage>
        <taxon>Bacteria</taxon>
        <taxon>Bacillati</taxon>
        <taxon>Bacillota</taxon>
        <taxon>Bacilli</taxon>
        <taxon>Bacillales</taxon>
        <taxon>Paenibacillaceae</taxon>
        <taxon>Paenibacillus</taxon>
    </lineage>
</organism>
<dbReference type="Pfam" id="PF00903">
    <property type="entry name" value="Glyoxalase"/>
    <property type="match status" value="1"/>
</dbReference>
<evidence type="ECO:0000313" key="3">
    <source>
        <dbReference type="EMBL" id="TNJ68343.1"/>
    </source>
</evidence>
<evidence type="ECO:0000313" key="4">
    <source>
        <dbReference type="Proteomes" id="UP000307943"/>
    </source>
</evidence>
<gene>
    <name evidence="3" type="ORF">FE784_01420</name>
</gene>
<reference evidence="3 4" key="1">
    <citation type="submission" date="2019-05" db="EMBL/GenBank/DDBJ databases">
        <title>We sequenced the genome of Paenibacillus hemerocallicola KCTC 33185 for further insight into its adaptation and study the phylogeny of Paenibacillus.</title>
        <authorList>
            <person name="Narsing Rao M.P."/>
        </authorList>
    </citation>
    <scope>NUCLEOTIDE SEQUENCE [LARGE SCALE GENOMIC DNA]</scope>
    <source>
        <strain evidence="3 4">KCTC 33185</strain>
    </source>
</reference>
<dbReference type="Gene3D" id="3.40.630.30">
    <property type="match status" value="1"/>
</dbReference>
<dbReference type="PROSITE" id="PS51186">
    <property type="entry name" value="GNAT"/>
    <property type="match status" value="1"/>
</dbReference>
<dbReference type="InterPro" id="IPR029068">
    <property type="entry name" value="Glyas_Bleomycin-R_OHBP_Dase"/>
</dbReference>
<name>A0A5C4TGY6_9BACL</name>
<comment type="caution">
    <text evidence="3">The sequence shown here is derived from an EMBL/GenBank/DDBJ whole genome shotgun (WGS) entry which is preliminary data.</text>
</comment>
<proteinExistence type="predicted"/>
<dbReference type="OrthoDB" id="9795206at2"/>
<dbReference type="InterPro" id="IPR000182">
    <property type="entry name" value="GNAT_dom"/>
</dbReference>
<dbReference type="SUPFAM" id="SSF55729">
    <property type="entry name" value="Acyl-CoA N-acyltransferases (Nat)"/>
    <property type="match status" value="1"/>
</dbReference>
<dbReference type="GO" id="GO:0016747">
    <property type="term" value="F:acyltransferase activity, transferring groups other than amino-acyl groups"/>
    <property type="evidence" value="ECO:0007669"/>
    <property type="project" value="InterPro"/>
</dbReference>
<dbReference type="PANTHER" id="PTHR43415:SF3">
    <property type="entry name" value="GNAT-FAMILY ACETYLTRANSFERASE"/>
    <property type="match status" value="1"/>
</dbReference>
<keyword evidence="4" id="KW-1185">Reference proteome</keyword>
<dbReference type="InterPro" id="IPR004360">
    <property type="entry name" value="Glyas_Fos-R_dOase_dom"/>
</dbReference>